<feature type="compositionally biased region" description="Basic residues" evidence="1">
    <location>
        <begin position="10"/>
        <end position="24"/>
    </location>
</feature>
<evidence type="ECO:0000313" key="2">
    <source>
        <dbReference type="EMBL" id="CAA9478317.1"/>
    </source>
</evidence>
<proteinExistence type="predicted"/>
<dbReference type="AlphaFoldDB" id="A0A6J4RPB2"/>
<reference evidence="2" key="1">
    <citation type="submission" date="2020-02" db="EMBL/GenBank/DDBJ databases">
        <authorList>
            <person name="Meier V. D."/>
        </authorList>
    </citation>
    <scope>NUCLEOTIDE SEQUENCE</scope>
    <source>
        <strain evidence="2">AVDCRST_MAG30</strain>
    </source>
</reference>
<organism evidence="2">
    <name type="scientific">uncultured Solirubrobacteraceae bacterium</name>
    <dbReference type="NCBI Taxonomy" id="1162706"/>
    <lineage>
        <taxon>Bacteria</taxon>
        <taxon>Bacillati</taxon>
        <taxon>Actinomycetota</taxon>
        <taxon>Thermoleophilia</taxon>
        <taxon>Solirubrobacterales</taxon>
        <taxon>Solirubrobacteraceae</taxon>
        <taxon>environmental samples</taxon>
    </lineage>
</organism>
<gene>
    <name evidence="2" type="ORF">AVDCRST_MAG30-630</name>
</gene>
<sequence>WSWRSSAHGSRCRWPRRSARRPPRPTRTSSTPRC</sequence>
<evidence type="ECO:0000256" key="1">
    <source>
        <dbReference type="SAM" id="MobiDB-lite"/>
    </source>
</evidence>
<feature type="non-terminal residue" evidence="2">
    <location>
        <position position="34"/>
    </location>
</feature>
<protein>
    <submittedName>
        <fullName evidence="2">Uncharacterized protein</fullName>
    </submittedName>
</protein>
<name>A0A6J4RPB2_9ACTN</name>
<accession>A0A6J4RPB2</accession>
<feature type="non-terminal residue" evidence="2">
    <location>
        <position position="1"/>
    </location>
</feature>
<feature type="region of interest" description="Disordered" evidence="1">
    <location>
        <begin position="1"/>
        <end position="34"/>
    </location>
</feature>
<dbReference type="EMBL" id="CADCVS010000103">
    <property type="protein sequence ID" value="CAA9478317.1"/>
    <property type="molecule type" value="Genomic_DNA"/>
</dbReference>